<gene>
    <name evidence="4" type="ORF">DFL_006464</name>
</gene>
<dbReference type="PROSITE" id="PS50297">
    <property type="entry name" value="ANK_REP_REGION"/>
    <property type="match status" value="1"/>
</dbReference>
<organism evidence="4 5">
    <name type="scientific">Arthrobotrys flagrans</name>
    <name type="common">Nematode-trapping fungus</name>
    <name type="synonym">Trichothecium flagrans</name>
    <dbReference type="NCBI Taxonomy" id="97331"/>
    <lineage>
        <taxon>Eukaryota</taxon>
        <taxon>Fungi</taxon>
        <taxon>Dikarya</taxon>
        <taxon>Ascomycota</taxon>
        <taxon>Pezizomycotina</taxon>
        <taxon>Orbiliomycetes</taxon>
        <taxon>Orbiliales</taxon>
        <taxon>Orbiliaceae</taxon>
        <taxon>Arthrobotrys</taxon>
    </lineage>
</organism>
<dbReference type="RefSeq" id="XP_067490282.1">
    <property type="nucleotide sequence ID" value="XM_067635898.1"/>
</dbReference>
<comment type="caution">
    <text evidence="4">The sequence shown here is derived from an EMBL/GenBank/DDBJ whole genome shotgun (WGS) entry which is preliminary data.</text>
</comment>
<dbReference type="GO" id="GO:0085020">
    <property type="term" value="P:protein K6-linked ubiquitination"/>
    <property type="evidence" value="ECO:0007669"/>
    <property type="project" value="TreeGrafter"/>
</dbReference>
<dbReference type="VEuPathDB" id="FungiDB:DFL_006464"/>
<dbReference type="AlphaFoldDB" id="A0A437A0I6"/>
<evidence type="ECO:0000313" key="4">
    <source>
        <dbReference type="EMBL" id="RVD84738.1"/>
    </source>
</evidence>
<dbReference type="GO" id="GO:0004842">
    <property type="term" value="F:ubiquitin-protein transferase activity"/>
    <property type="evidence" value="ECO:0007669"/>
    <property type="project" value="TreeGrafter"/>
</dbReference>
<reference evidence="4 5" key="1">
    <citation type="submission" date="2019-01" db="EMBL/GenBank/DDBJ databases">
        <title>Intercellular communication is required for trap formation in the nematode-trapping fungus Duddingtonia flagrans.</title>
        <authorList>
            <person name="Youssar L."/>
            <person name="Wernet V."/>
            <person name="Hensel N."/>
            <person name="Hildebrandt H.-G."/>
            <person name="Fischer R."/>
        </authorList>
    </citation>
    <scope>NUCLEOTIDE SEQUENCE [LARGE SCALE GENOMIC DNA]</scope>
    <source>
        <strain evidence="4 5">CBS H-5679</strain>
    </source>
</reference>
<dbReference type="SMART" id="SM00248">
    <property type="entry name" value="ANK"/>
    <property type="match status" value="3"/>
</dbReference>
<proteinExistence type="predicted"/>
<keyword evidence="2 3" id="KW-0040">ANK repeat</keyword>
<dbReference type="Gene3D" id="1.25.40.20">
    <property type="entry name" value="Ankyrin repeat-containing domain"/>
    <property type="match status" value="1"/>
</dbReference>
<dbReference type="GeneID" id="93588775"/>
<sequence>MLDIDAKDFTGYTILYFAAEEKKDETLTYLAAQRATLDASDIAGWSVAHSAATAARTAILEYMAAEGANLNVQDAYGRAPLHVAVLEGNLETVKLLLRLGADHSIANEYCRRPCDIESIAPEIKGVLVKFRHATGAPKTSGLPQGPTSESRRAIRARKPDEYTLLASNPLVYATDAPSIFGT</sequence>
<evidence type="ECO:0000256" key="1">
    <source>
        <dbReference type="ARBA" id="ARBA00022737"/>
    </source>
</evidence>
<keyword evidence="5" id="KW-1185">Reference proteome</keyword>
<name>A0A437A0I6_ARTFL</name>
<feature type="repeat" description="ANK" evidence="3">
    <location>
        <begin position="43"/>
        <end position="75"/>
    </location>
</feature>
<accession>A0A437A0I6</accession>
<evidence type="ECO:0000256" key="3">
    <source>
        <dbReference type="PROSITE-ProRule" id="PRU00023"/>
    </source>
</evidence>
<dbReference type="SUPFAM" id="SSF48403">
    <property type="entry name" value="Ankyrin repeat"/>
    <property type="match status" value="1"/>
</dbReference>
<protein>
    <submittedName>
        <fullName evidence="4">Uncharacterized protein</fullName>
    </submittedName>
</protein>
<keyword evidence="1" id="KW-0677">Repeat</keyword>
<dbReference type="Pfam" id="PF12796">
    <property type="entry name" value="Ank_2"/>
    <property type="match status" value="1"/>
</dbReference>
<dbReference type="InterPro" id="IPR036770">
    <property type="entry name" value="Ankyrin_rpt-contain_sf"/>
</dbReference>
<dbReference type="PROSITE" id="PS50088">
    <property type="entry name" value="ANK_REPEAT"/>
    <property type="match status" value="2"/>
</dbReference>
<evidence type="ECO:0000256" key="2">
    <source>
        <dbReference type="ARBA" id="ARBA00023043"/>
    </source>
</evidence>
<dbReference type="OrthoDB" id="539213at2759"/>
<dbReference type="Proteomes" id="UP000283090">
    <property type="component" value="Unassembled WGS sequence"/>
</dbReference>
<dbReference type="PANTHER" id="PTHR24171:SF8">
    <property type="entry name" value="BRCA1-ASSOCIATED RING DOMAIN PROTEIN 1"/>
    <property type="match status" value="1"/>
</dbReference>
<feature type="repeat" description="ANK" evidence="3">
    <location>
        <begin position="76"/>
        <end position="108"/>
    </location>
</feature>
<dbReference type="PANTHER" id="PTHR24171">
    <property type="entry name" value="ANKYRIN REPEAT DOMAIN-CONTAINING PROTEIN 39-RELATED"/>
    <property type="match status" value="1"/>
</dbReference>
<dbReference type="InterPro" id="IPR002110">
    <property type="entry name" value="Ankyrin_rpt"/>
</dbReference>
<dbReference type="STRING" id="97331.A0A437A0I6"/>
<evidence type="ECO:0000313" key="5">
    <source>
        <dbReference type="Proteomes" id="UP000283090"/>
    </source>
</evidence>
<dbReference type="EMBL" id="SAEB01000007">
    <property type="protein sequence ID" value="RVD84738.1"/>
    <property type="molecule type" value="Genomic_DNA"/>
</dbReference>